<gene>
    <name evidence="1" type="ORF">HPB50_006850</name>
</gene>
<name>A0ACB7T6L5_HYAAI</name>
<evidence type="ECO:0000313" key="1">
    <source>
        <dbReference type="EMBL" id="KAH6942495.1"/>
    </source>
</evidence>
<evidence type="ECO:0000313" key="2">
    <source>
        <dbReference type="Proteomes" id="UP000821845"/>
    </source>
</evidence>
<comment type="caution">
    <text evidence="1">The sequence shown here is derived from an EMBL/GenBank/DDBJ whole genome shotgun (WGS) entry which is preliminary data.</text>
</comment>
<dbReference type="EMBL" id="CM023490">
    <property type="protein sequence ID" value="KAH6942495.1"/>
    <property type="molecule type" value="Genomic_DNA"/>
</dbReference>
<dbReference type="Proteomes" id="UP000821845">
    <property type="component" value="Chromosome 10"/>
</dbReference>
<reference evidence="1" key="1">
    <citation type="submission" date="2020-05" db="EMBL/GenBank/DDBJ databases">
        <title>Large-scale comparative analyses of tick genomes elucidate their genetic diversity and vector capacities.</title>
        <authorList>
            <person name="Jia N."/>
            <person name="Wang J."/>
            <person name="Shi W."/>
            <person name="Du L."/>
            <person name="Sun Y."/>
            <person name="Zhan W."/>
            <person name="Jiang J."/>
            <person name="Wang Q."/>
            <person name="Zhang B."/>
            <person name="Ji P."/>
            <person name="Sakyi L.B."/>
            <person name="Cui X."/>
            <person name="Yuan T."/>
            <person name="Jiang B."/>
            <person name="Yang W."/>
            <person name="Lam T.T.-Y."/>
            <person name="Chang Q."/>
            <person name="Ding S."/>
            <person name="Wang X."/>
            <person name="Zhu J."/>
            <person name="Ruan X."/>
            <person name="Zhao L."/>
            <person name="Wei J."/>
            <person name="Que T."/>
            <person name="Du C."/>
            <person name="Cheng J."/>
            <person name="Dai P."/>
            <person name="Han X."/>
            <person name="Huang E."/>
            <person name="Gao Y."/>
            <person name="Liu J."/>
            <person name="Shao H."/>
            <person name="Ye R."/>
            <person name="Li L."/>
            <person name="Wei W."/>
            <person name="Wang X."/>
            <person name="Wang C."/>
            <person name="Yang T."/>
            <person name="Huo Q."/>
            <person name="Li W."/>
            <person name="Guo W."/>
            <person name="Chen H."/>
            <person name="Zhou L."/>
            <person name="Ni X."/>
            <person name="Tian J."/>
            <person name="Zhou Y."/>
            <person name="Sheng Y."/>
            <person name="Liu T."/>
            <person name="Pan Y."/>
            <person name="Xia L."/>
            <person name="Li J."/>
            <person name="Zhao F."/>
            <person name="Cao W."/>
        </authorList>
    </citation>
    <scope>NUCLEOTIDE SEQUENCE</scope>
    <source>
        <strain evidence="1">Hyas-2018</strain>
    </source>
</reference>
<sequence>MTDSPAQAEVPDAVCRAEAEKRAPGAPQNTTGKQSTKQTVPLSSPISAPLAPPGPTPGSPSKSVPLFESPTKQPRRSPLQKPSRSAKKSAPFASHGDAATCKTAATGMDTPSVLLMRRWLQRHRIFMCRCTLSTSLAVISAAVLVLVYLRQDLLYPSQRLRRPSPFLCLKAAEEVRATLNFTVNPCDDFYSFVCGVGGDVKDDDGRRVEGDVSGPVRGEGVTSAWEEIERKLLSIPWEPERHGVENKAARVFRSCRRLVSAPTVYVKEHADVLFALVPEVSVDALRLMNSPEKMLELLSSVSLKYGLSACLCFAPGPEGTSTVMAVRPPLSTYLDDIDLRLAFANTVEILEIAYTVASRTVQRLIEIDHDLRRHHDTPRQHGREPLSNPSLSTAVYANKSPAQDKDQPGSSALGSHVMVSSRERDDYYGGHGKKETSSFPESKETSGSSAHEDIVATFLPPAKYRVRVADLGALRRTLHAVFEDMNGEERAAYVLASLLLPEDLLLTYGNRNDKSICYKFLRFAFWNVWGPLTTRVSLAVNHTGDALFITEAVLGTLRKMIAHRDGKNSPATSVAEEQIGELLTSLSGDKDIADPRSTDVLGSMDVRSLYRNILELGIWRRVPPPTSENVSSVRGNSDKRGQPLQFRVPVEDLTPPFYCQGAFRFLNYATFGVSVALEALKVIGLMSSEAESTTTTPASSIEGVRPVRSCFAAEISSLHWPDLEGGSAHEREKLLDDVILWATGFRVALEASELERSRTPREFVEPVMLQTFYARYCYHLCERAEDPFFRHEDTRWPHLKCNLAVMNAPQFASLFRCKQDHVLFKTEYCSVI</sequence>
<organism evidence="1 2">
    <name type="scientific">Hyalomma asiaticum</name>
    <name type="common">Tick</name>
    <dbReference type="NCBI Taxonomy" id="266040"/>
    <lineage>
        <taxon>Eukaryota</taxon>
        <taxon>Metazoa</taxon>
        <taxon>Ecdysozoa</taxon>
        <taxon>Arthropoda</taxon>
        <taxon>Chelicerata</taxon>
        <taxon>Arachnida</taxon>
        <taxon>Acari</taxon>
        <taxon>Parasitiformes</taxon>
        <taxon>Ixodida</taxon>
        <taxon>Ixodoidea</taxon>
        <taxon>Ixodidae</taxon>
        <taxon>Hyalomminae</taxon>
        <taxon>Hyalomma</taxon>
    </lineage>
</organism>
<keyword evidence="2" id="KW-1185">Reference proteome</keyword>
<proteinExistence type="predicted"/>
<protein>
    <submittedName>
        <fullName evidence="1">Uncharacterized protein</fullName>
    </submittedName>
</protein>
<accession>A0ACB7T6L5</accession>